<protein>
    <submittedName>
        <fullName evidence="2">Uncharacterized protein</fullName>
    </submittedName>
</protein>
<feature type="region of interest" description="Disordered" evidence="1">
    <location>
        <begin position="46"/>
        <end position="74"/>
    </location>
</feature>
<reference evidence="2" key="1">
    <citation type="journal article" date="2022" name="bioRxiv">
        <title>Sequencing and chromosome-scale assembly of the giantPleurodeles waltlgenome.</title>
        <authorList>
            <person name="Brown T."/>
            <person name="Elewa A."/>
            <person name="Iarovenko S."/>
            <person name="Subramanian E."/>
            <person name="Araus A.J."/>
            <person name="Petzold A."/>
            <person name="Susuki M."/>
            <person name="Suzuki K.-i.T."/>
            <person name="Hayashi T."/>
            <person name="Toyoda A."/>
            <person name="Oliveira C."/>
            <person name="Osipova E."/>
            <person name="Leigh N.D."/>
            <person name="Simon A."/>
            <person name="Yun M.H."/>
        </authorList>
    </citation>
    <scope>NUCLEOTIDE SEQUENCE</scope>
    <source>
        <strain evidence="2">20211129_DDA</strain>
        <tissue evidence="2">Liver</tissue>
    </source>
</reference>
<keyword evidence="3" id="KW-1185">Reference proteome</keyword>
<evidence type="ECO:0000313" key="3">
    <source>
        <dbReference type="Proteomes" id="UP001066276"/>
    </source>
</evidence>
<organism evidence="2 3">
    <name type="scientific">Pleurodeles waltl</name>
    <name type="common">Iberian ribbed newt</name>
    <dbReference type="NCBI Taxonomy" id="8319"/>
    <lineage>
        <taxon>Eukaryota</taxon>
        <taxon>Metazoa</taxon>
        <taxon>Chordata</taxon>
        <taxon>Craniata</taxon>
        <taxon>Vertebrata</taxon>
        <taxon>Euteleostomi</taxon>
        <taxon>Amphibia</taxon>
        <taxon>Batrachia</taxon>
        <taxon>Caudata</taxon>
        <taxon>Salamandroidea</taxon>
        <taxon>Salamandridae</taxon>
        <taxon>Pleurodelinae</taxon>
        <taxon>Pleurodeles</taxon>
    </lineage>
</organism>
<dbReference type="AlphaFoldDB" id="A0AAV7S136"/>
<evidence type="ECO:0000256" key="1">
    <source>
        <dbReference type="SAM" id="MobiDB-lite"/>
    </source>
</evidence>
<accession>A0AAV7S136</accession>
<comment type="caution">
    <text evidence="2">The sequence shown here is derived from an EMBL/GenBank/DDBJ whole genome shotgun (WGS) entry which is preliminary data.</text>
</comment>
<proteinExistence type="predicted"/>
<feature type="compositionally biased region" description="Basic and acidic residues" evidence="1">
    <location>
        <begin position="59"/>
        <end position="68"/>
    </location>
</feature>
<name>A0AAV7S136_PLEWA</name>
<sequence length="101" mass="11059">MSGRKGSSGIGYLQNRVAMSEFSWRSRQMSPTRRAELADQEGVDARYHIAKAAPGSKETAGEDTRDQGRAPNYGWDSAGAEYISSLAECEIIFLADRDKGL</sequence>
<gene>
    <name evidence="2" type="ORF">NDU88_009919</name>
</gene>
<evidence type="ECO:0000313" key="2">
    <source>
        <dbReference type="EMBL" id="KAJ1157204.1"/>
    </source>
</evidence>
<dbReference type="EMBL" id="JANPWB010000009">
    <property type="protein sequence ID" value="KAJ1157204.1"/>
    <property type="molecule type" value="Genomic_DNA"/>
</dbReference>
<dbReference type="Proteomes" id="UP001066276">
    <property type="component" value="Chromosome 5"/>
</dbReference>